<gene>
    <name evidence="2" type="ORF">CJ030_MR7G028009</name>
</gene>
<dbReference type="Proteomes" id="UP000516437">
    <property type="component" value="Chromosome 7"/>
</dbReference>
<dbReference type="AlphaFoldDB" id="A0A6A1V0F4"/>
<name>A0A6A1V0F4_9ROSI</name>
<reference evidence="2 3" key="1">
    <citation type="journal article" date="2019" name="Plant Biotechnol. J.">
        <title>The red bayberry genome and genetic basis of sex determination.</title>
        <authorList>
            <person name="Jia H.M."/>
            <person name="Jia H.J."/>
            <person name="Cai Q.L."/>
            <person name="Wang Y."/>
            <person name="Zhao H.B."/>
            <person name="Yang W.F."/>
            <person name="Wang G.Y."/>
            <person name="Li Y.H."/>
            <person name="Zhan D.L."/>
            <person name="Shen Y.T."/>
            <person name="Niu Q.F."/>
            <person name="Chang L."/>
            <person name="Qiu J."/>
            <person name="Zhao L."/>
            <person name="Xie H.B."/>
            <person name="Fu W.Y."/>
            <person name="Jin J."/>
            <person name="Li X.W."/>
            <person name="Jiao Y."/>
            <person name="Zhou C.C."/>
            <person name="Tu T."/>
            <person name="Chai C.Y."/>
            <person name="Gao J.L."/>
            <person name="Fan L.J."/>
            <person name="van de Weg E."/>
            <person name="Wang J.Y."/>
            <person name="Gao Z.S."/>
        </authorList>
    </citation>
    <scope>NUCLEOTIDE SEQUENCE [LARGE SCALE GENOMIC DNA]</scope>
    <source>
        <tissue evidence="2">Leaves</tissue>
    </source>
</reference>
<comment type="caution">
    <text evidence="2">The sequence shown here is derived from an EMBL/GenBank/DDBJ whole genome shotgun (WGS) entry which is preliminary data.</text>
</comment>
<feature type="compositionally biased region" description="Acidic residues" evidence="1">
    <location>
        <begin position="155"/>
        <end position="165"/>
    </location>
</feature>
<organism evidence="2 3">
    <name type="scientific">Morella rubra</name>
    <name type="common">Chinese bayberry</name>
    <dbReference type="NCBI Taxonomy" id="262757"/>
    <lineage>
        <taxon>Eukaryota</taxon>
        <taxon>Viridiplantae</taxon>
        <taxon>Streptophyta</taxon>
        <taxon>Embryophyta</taxon>
        <taxon>Tracheophyta</taxon>
        <taxon>Spermatophyta</taxon>
        <taxon>Magnoliopsida</taxon>
        <taxon>eudicotyledons</taxon>
        <taxon>Gunneridae</taxon>
        <taxon>Pentapetalae</taxon>
        <taxon>rosids</taxon>
        <taxon>fabids</taxon>
        <taxon>Fagales</taxon>
        <taxon>Myricaceae</taxon>
        <taxon>Morella</taxon>
    </lineage>
</organism>
<proteinExistence type="predicted"/>
<protein>
    <submittedName>
        <fullName evidence="2">Uncharacterized protein</fullName>
    </submittedName>
</protein>
<accession>A0A6A1V0F4</accession>
<evidence type="ECO:0000256" key="1">
    <source>
        <dbReference type="SAM" id="MobiDB-lite"/>
    </source>
</evidence>
<evidence type="ECO:0000313" key="3">
    <source>
        <dbReference type="Proteomes" id="UP000516437"/>
    </source>
</evidence>
<evidence type="ECO:0000313" key="2">
    <source>
        <dbReference type="EMBL" id="KAB1205806.1"/>
    </source>
</evidence>
<dbReference type="EMBL" id="RXIC02000025">
    <property type="protein sequence ID" value="KAB1205806.1"/>
    <property type="molecule type" value="Genomic_DNA"/>
</dbReference>
<feature type="region of interest" description="Disordered" evidence="1">
    <location>
        <begin position="147"/>
        <end position="193"/>
    </location>
</feature>
<keyword evidence="3" id="KW-1185">Reference proteome</keyword>
<sequence length="244" mass="27669">MRCSCEFESDCYVYLVKLVYANFQYSKYDDATIYVNGKQLDLSVTSLNSLASAPNDGKKFFDAYGWMGMSEVKPIDILKLVLDNPTLNEVIRPTASDLSIHRRILHHMGKLEKNQKSKEYNKKTLRLMGFMQNEDGEWVRKGVVTPYKEGAGGSESEEESEDEKEEATTRTETPPPIGYSSRRAAGSSHEPQLNSIEASMDEIKEEQKRLGKSIELATCMQTGFEDIKRYLVLIQSVLGLLIRM</sequence>